<dbReference type="Gene3D" id="3.40.50.1820">
    <property type="entry name" value="alpha/beta hydrolase"/>
    <property type="match status" value="1"/>
</dbReference>
<dbReference type="InterPro" id="IPR050261">
    <property type="entry name" value="FrsA_esterase"/>
</dbReference>
<feature type="domain" description="Peptidase S9 prolyl oligopeptidase catalytic" evidence="3">
    <location>
        <begin position="48"/>
        <end position="99"/>
    </location>
</feature>
<dbReference type="Pfam" id="PF00326">
    <property type="entry name" value="Peptidase_S9"/>
    <property type="match status" value="1"/>
</dbReference>
<sequence length="200" mass="21193">MRSGPYRCPHTSIRSGRRPSSCAAVTARSPAARACRAPRADYQHVVSAAVDALAARGDVDTGRLGVCGLSLGGFYASVAAAHDPRIRAAVAVSGPYRLHPDELPQYVRETLALRCGGADAAREFASWVGLRGVARRITCPLREVEGGEDVTPGVVNGEQLAREASQGSYEVIPHGDHLLGNARAEWLPGTADWLVGFVPR</sequence>
<dbReference type="PANTHER" id="PTHR22946:SF9">
    <property type="entry name" value="POLYKETIDE TRANSFERASE AF380"/>
    <property type="match status" value="1"/>
</dbReference>
<keyword evidence="2" id="KW-0378">Hydrolase</keyword>
<accession>A0ABT6SEP9</accession>
<comment type="caution">
    <text evidence="4">The sequence shown here is derived from an EMBL/GenBank/DDBJ whole genome shotgun (WGS) entry which is preliminary data.</text>
</comment>
<evidence type="ECO:0000256" key="2">
    <source>
        <dbReference type="ARBA" id="ARBA00022801"/>
    </source>
</evidence>
<gene>
    <name evidence="4" type="ORF">QIS96_23000</name>
</gene>
<dbReference type="InterPro" id="IPR001375">
    <property type="entry name" value="Peptidase_S9_cat"/>
</dbReference>
<proteinExistence type="inferred from homology"/>
<reference evidence="4 5" key="1">
    <citation type="submission" date="2023-05" db="EMBL/GenBank/DDBJ databases">
        <title>Draft genome sequence of Streptomyces sp. B-S-A6 isolated from a cave soil in Thailand.</title>
        <authorList>
            <person name="Chamroensaksri N."/>
            <person name="Muangham S."/>
        </authorList>
    </citation>
    <scope>NUCLEOTIDE SEQUENCE [LARGE SCALE GENOMIC DNA]</scope>
    <source>
        <strain evidence="4 5">B-S-A6</strain>
    </source>
</reference>
<keyword evidence="5" id="KW-1185">Reference proteome</keyword>
<comment type="similarity">
    <text evidence="1">Belongs to the AB hydrolase superfamily.</text>
</comment>
<protein>
    <submittedName>
        <fullName evidence="4">Prolyl oligopeptidase family serine peptidase</fullName>
    </submittedName>
</protein>
<dbReference type="Proteomes" id="UP001223978">
    <property type="component" value="Unassembled WGS sequence"/>
</dbReference>
<organism evidence="4 5">
    <name type="scientific">Streptomyces cavernicola</name>
    <dbReference type="NCBI Taxonomy" id="3043613"/>
    <lineage>
        <taxon>Bacteria</taxon>
        <taxon>Bacillati</taxon>
        <taxon>Actinomycetota</taxon>
        <taxon>Actinomycetes</taxon>
        <taxon>Kitasatosporales</taxon>
        <taxon>Streptomycetaceae</taxon>
        <taxon>Streptomyces</taxon>
    </lineage>
</organism>
<dbReference type="RefSeq" id="WP_282544594.1">
    <property type="nucleotide sequence ID" value="NZ_JASCIQ010000025.1"/>
</dbReference>
<dbReference type="EMBL" id="JASCIQ010000025">
    <property type="protein sequence ID" value="MDI3406667.1"/>
    <property type="molecule type" value="Genomic_DNA"/>
</dbReference>
<evidence type="ECO:0000313" key="5">
    <source>
        <dbReference type="Proteomes" id="UP001223978"/>
    </source>
</evidence>
<dbReference type="SUPFAM" id="SSF53474">
    <property type="entry name" value="alpha/beta-Hydrolases"/>
    <property type="match status" value="1"/>
</dbReference>
<dbReference type="PANTHER" id="PTHR22946">
    <property type="entry name" value="DIENELACTONE HYDROLASE DOMAIN-CONTAINING PROTEIN-RELATED"/>
    <property type="match status" value="1"/>
</dbReference>
<evidence type="ECO:0000256" key="1">
    <source>
        <dbReference type="ARBA" id="ARBA00008645"/>
    </source>
</evidence>
<dbReference type="InterPro" id="IPR029058">
    <property type="entry name" value="AB_hydrolase_fold"/>
</dbReference>
<evidence type="ECO:0000313" key="4">
    <source>
        <dbReference type="EMBL" id="MDI3406667.1"/>
    </source>
</evidence>
<evidence type="ECO:0000259" key="3">
    <source>
        <dbReference type="Pfam" id="PF00326"/>
    </source>
</evidence>
<name>A0ABT6SEP9_9ACTN</name>